<proteinExistence type="predicted"/>
<protein>
    <recommendedName>
        <fullName evidence="3">6-phosphogluconolactonase</fullName>
    </recommendedName>
</protein>
<dbReference type="InterPro" id="IPR011964">
    <property type="entry name" value="YVTN_b-propeller_repeat"/>
</dbReference>
<dbReference type="OrthoDB" id="55891at2"/>
<comment type="caution">
    <text evidence="1">The sequence shown here is derived from an EMBL/GenBank/DDBJ whole genome shotgun (WGS) entry which is preliminary data.</text>
</comment>
<reference evidence="2" key="1">
    <citation type="submission" date="2016-05" db="EMBL/GenBank/DDBJ databases">
        <authorList>
            <person name="Wang W."/>
            <person name="Zhu L."/>
        </authorList>
    </citation>
    <scope>NUCLEOTIDE SEQUENCE [LARGE SCALE GENOMIC DNA]</scope>
    <source>
        <strain evidence="2">W-2</strain>
    </source>
</reference>
<dbReference type="NCBIfam" id="TIGR02276">
    <property type="entry name" value="beta_rpt_yvtn"/>
    <property type="match status" value="1"/>
</dbReference>
<name>A0A1B7KVC1_PARTM</name>
<evidence type="ECO:0008006" key="3">
    <source>
        <dbReference type="Google" id="ProtNLM"/>
    </source>
</evidence>
<gene>
    <name evidence="1" type="ORF">A7K69_16720</name>
</gene>
<dbReference type="AlphaFoldDB" id="A0A1B7KVC1"/>
<dbReference type="InterPro" id="IPR011045">
    <property type="entry name" value="N2O_reductase_N"/>
</dbReference>
<evidence type="ECO:0000313" key="2">
    <source>
        <dbReference type="Proteomes" id="UP000078290"/>
    </source>
</evidence>
<evidence type="ECO:0000313" key="1">
    <source>
        <dbReference type="EMBL" id="OAT73956.1"/>
    </source>
</evidence>
<dbReference type="Gene3D" id="2.130.10.10">
    <property type="entry name" value="YVTN repeat-like/Quinoprotein amine dehydrogenase"/>
    <property type="match status" value="1"/>
</dbReference>
<dbReference type="Proteomes" id="UP000078290">
    <property type="component" value="Unassembled WGS sequence"/>
</dbReference>
<accession>A0A1B7KVC1</accession>
<dbReference type="EMBL" id="LXMA01000004">
    <property type="protein sequence ID" value="OAT73956.1"/>
    <property type="molecule type" value="Genomic_DNA"/>
</dbReference>
<dbReference type="SUPFAM" id="SSF50974">
    <property type="entry name" value="Nitrous oxide reductase, N-terminal domain"/>
    <property type="match status" value="1"/>
</dbReference>
<organism evidence="1 2">
    <name type="scientific">Parageobacillus thermoglucosidasius</name>
    <name type="common">Geobacillus thermoglucosidasius</name>
    <dbReference type="NCBI Taxonomy" id="1426"/>
    <lineage>
        <taxon>Bacteria</taxon>
        <taxon>Bacillati</taxon>
        <taxon>Bacillota</taxon>
        <taxon>Bacilli</taxon>
        <taxon>Bacillales</taxon>
        <taxon>Anoxybacillaceae</taxon>
        <taxon>Parageobacillus</taxon>
    </lineage>
</organism>
<dbReference type="InterPro" id="IPR015943">
    <property type="entry name" value="WD40/YVTN_repeat-like_dom_sf"/>
</dbReference>
<dbReference type="RefSeq" id="WP_064550473.1">
    <property type="nucleotide sequence ID" value="NZ_LXMA01000004.1"/>
</dbReference>
<sequence>MENDEHGVDASPDHKYFFVTNMFETTVCVIDKEQNKVMKTVEVGEIPSGINVMPCFWQLKNA</sequence>